<dbReference type="EMBL" id="KL198094">
    <property type="protein sequence ID" value="KDQ08180.1"/>
    <property type="molecule type" value="Genomic_DNA"/>
</dbReference>
<proteinExistence type="predicted"/>
<dbReference type="STRING" id="930990.A0A067M0H4"/>
<accession>A0A067M0H4</accession>
<dbReference type="Pfam" id="PF20153">
    <property type="entry name" value="DUF6535"/>
    <property type="match status" value="1"/>
</dbReference>
<dbReference type="InterPro" id="IPR045338">
    <property type="entry name" value="DUF6535"/>
</dbReference>
<protein>
    <recommendedName>
        <fullName evidence="3">DUF6535 domain-containing protein</fullName>
    </recommendedName>
</protein>
<dbReference type="HOGENOM" id="CLU_018688_1_2_1"/>
<evidence type="ECO:0000256" key="2">
    <source>
        <dbReference type="SAM" id="Phobius"/>
    </source>
</evidence>
<dbReference type="InParanoid" id="A0A067M0H4"/>
<feature type="transmembrane region" description="Helical" evidence="2">
    <location>
        <begin position="56"/>
        <end position="76"/>
    </location>
</feature>
<feature type="transmembrane region" description="Helical" evidence="2">
    <location>
        <begin position="132"/>
        <end position="150"/>
    </location>
</feature>
<dbReference type="Proteomes" id="UP000027195">
    <property type="component" value="Unassembled WGS sequence"/>
</dbReference>
<feature type="region of interest" description="Disordered" evidence="1">
    <location>
        <begin position="1"/>
        <end position="25"/>
    </location>
</feature>
<gene>
    <name evidence="4" type="ORF">BOTBODRAFT_119030</name>
</gene>
<feature type="domain" description="DUF6535" evidence="3">
    <location>
        <begin position="32"/>
        <end position="194"/>
    </location>
</feature>
<dbReference type="AlphaFoldDB" id="A0A067M0H4"/>
<organism evidence="4 5">
    <name type="scientific">Botryobasidium botryosum (strain FD-172 SS1)</name>
    <dbReference type="NCBI Taxonomy" id="930990"/>
    <lineage>
        <taxon>Eukaryota</taxon>
        <taxon>Fungi</taxon>
        <taxon>Dikarya</taxon>
        <taxon>Basidiomycota</taxon>
        <taxon>Agaricomycotina</taxon>
        <taxon>Agaricomycetes</taxon>
        <taxon>Cantharellales</taxon>
        <taxon>Botryobasidiaceae</taxon>
        <taxon>Botryobasidium</taxon>
    </lineage>
</organism>
<evidence type="ECO:0000313" key="5">
    <source>
        <dbReference type="Proteomes" id="UP000027195"/>
    </source>
</evidence>
<keyword evidence="2" id="KW-0812">Transmembrane</keyword>
<dbReference type="OrthoDB" id="3219854at2759"/>
<feature type="non-terminal residue" evidence="4">
    <location>
        <position position="194"/>
    </location>
</feature>
<reference evidence="5" key="1">
    <citation type="journal article" date="2014" name="Proc. Natl. Acad. Sci. U.S.A.">
        <title>Extensive sampling of basidiomycete genomes demonstrates inadequacy of the white-rot/brown-rot paradigm for wood decay fungi.</title>
        <authorList>
            <person name="Riley R."/>
            <person name="Salamov A.A."/>
            <person name="Brown D.W."/>
            <person name="Nagy L.G."/>
            <person name="Floudas D."/>
            <person name="Held B.W."/>
            <person name="Levasseur A."/>
            <person name="Lombard V."/>
            <person name="Morin E."/>
            <person name="Otillar R."/>
            <person name="Lindquist E.A."/>
            <person name="Sun H."/>
            <person name="LaButti K.M."/>
            <person name="Schmutz J."/>
            <person name="Jabbour D."/>
            <person name="Luo H."/>
            <person name="Baker S.E."/>
            <person name="Pisabarro A.G."/>
            <person name="Walton J.D."/>
            <person name="Blanchette R.A."/>
            <person name="Henrissat B."/>
            <person name="Martin F."/>
            <person name="Cullen D."/>
            <person name="Hibbett D.S."/>
            <person name="Grigoriev I.V."/>
        </authorList>
    </citation>
    <scope>NUCLEOTIDE SEQUENCE [LARGE SCALE GENOMIC DNA]</scope>
    <source>
        <strain evidence="5">FD-172 SS1</strain>
    </source>
</reference>
<evidence type="ECO:0000313" key="4">
    <source>
        <dbReference type="EMBL" id="KDQ08180.1"/>
    </source>
</evidence>
<keyword evidence="2" id="KW-0472">Membrane</keyword>
<evidence type="ECO:0000256" key="1">
    <source>
        <dbReference type="SAM" id="MobiDB-lite"/>
    </source>
</evidence>
<name>A0A067M0H4_BOTB1</name>
<evidence type="ECO:0000259" key="3">
    <source>
        <dbReference type="Pfam" id="PF20153"/>
    </source>
</evidence>
<keyword evidence="2" id="KW-1133">Transmembrane helix</keyword>
<keyword evidence="5" id="KW-1185">Reference proteome</keyword>
<sequence length="194" mass="21669">MLLLSASKPGAVAYNSDDESGEETRSSNSRVWFDYLLDADKFDETIIRDWNQSMDVLLIFAGLFSAVQTAFLVEAYKNLADDPAQLTVSLLRQIDQHIQERASSSGQFDNNLASLNSGNFTPSSSAVRINCAWFASLILTLGIPVIIVLVKQWLDKYGHSKTSGSHREQARLRQYRYGGLQQWKVPEVIGLLPI</sequence>